<evidence type="ECO:0000313" key="1">
    <source>
        <dbReference type="EMBL" id="KIK35505.1"/>
    </source>
</evidence>
<reference evidence="1 2" key="1">
    <citation type="submission" date="2014-04" db="EMBL/GenBank/DDBJ databases">
        <authorList>
            <consortium name="DOE Joint Genome Institute"/>
            <person name="Kuo A."/>
            <person name="Ruytinx J."/>
            <person name="Rineau F."/>
            <person name="Colpaert J."/>
            <person name="Kohler A."/>
            <person name="Nagy L.G."/>
            <person name="Floudas D."/>
            <person name="Copeland A."/>
            <person name="Barry K.W."/>
            <person name="Cichocki N."/>
            <person name="Veneault-Fourrey C."/>
            <person name="LaButti K."/>
            <person name="Lindquist E.A."/>
            <person name="Lipzen A."/>
            <person name="Lundell T."/>
            <person name="Morin E."/>
            <person name="Murat C."/>
            <person name="Sun H."/>
            <person name="Tunlid A."/>
            <person name="Henrissat B."/>
            <person name="Grigoriev I.V."/>
            <person name="Hibbett D.S."/>
            <person name="Martin F."/>
            <person name="Nordberg H.P."/>
            <person name="Cantor M.N."/>
            <person name="Hua S.X."/>
        </authorList>
    </citation>
    <scope>NUCLEOTIDE SEQUENCE [LARGE SCALE GENOMIC DNA]</scope>
    <source>
        <strain evidence="1 2">UH-Slu-Lm8-n1</strain>
    </source>
</reference>
<dbReference type="InParanoid" id="A0A0C9ZDG0"/>
<reference evidence="2" key="2">
    <citation type="submission" date="2015-01" db="EMBL/GenBank/DDBJ databases">
        <title>Evolutionary Origins and Diversification of the Mycorrhizal Mutualists.</title>
        <authorList>
            <consortium name="DOE Joint Genome Institute"/>
            <consortium name="Mycorrhizal Genomics Consortium"/>
            <person name="Kohler A."/>
            <person name="Kuo A."/>
            <person name="Nagy L.G."/>
            <person name="Floudas D."/>
            <person name="Copeland A."/>
            <person name="Barry K.W."/>
            <person name="Cichocki N."/>
            <person name="Veneault-Fourrey C."/>
            <person name="LaButti K."/>
            <person name="Lindquist E.A."/>
            <person name="Lipzen A."/>
            <person name="Lundell T."/>
            <person name="Morin E."/>
            <person name="Murat C."/>
            <person name="Riley R."/>
            <person name="Ohm R."/>
            <person name="Sun H."/>
            <person name="Tunlid A."/>
            <person name="Henrissat B."/>
            <person name="Grigoriev I.V."/>
            <person name="Hibbett D.S."/>
            <person name="Martin F."/>
        </authorList>
    </citation>
    <scope>NUCLEOTIDE SEQUENCE [LARGE SCALE GENOMIC DNA]</scope>
    <source>
        <strain evidence="2">UH-Slu-Lm8-n1</strain>
    </source>
</reference>
<name>A0A0C9ZDG0_9AGAM</name>
<proteinExistence type="predicted"/>
<dbReference type="HOGENOM" id="CLU_2575451_0_0_1"/>
<sequence>MRGKSQPSTSVRKLILNEQRLNTQVTPAPGPGNLAGFQLALHGTCMKNGRLGLRDTNLLQSVQIQRYVPCLFRLNPYRDYI</sequence>
<dbReference type="AlphaFoldDB" id="A0A0C9ZDG0"/>
<dbReference type="EMBL" id="KN835617">
    <property type="protein sequence ID" value="KIK35505.1"/>
    <property type="molecule type" value="Genomic_DNA"/>
</dbReference>
<gene>
    <name evidence="1" type="ORF">CY34DRAFT_812085</name>
</gene>
<evidence type="ECO:0000313" key="2">
    <source>
        <dbReference type="Proteomes" id="UP000054485"/>
    </source>
</evidence>
<organism evidence="1 2">
    <name type="scientific">Suillus luteus UH-Slu-Lm8-n1</name>
    <dbReference type="NCBI Taxonomy" id="930992"/>
    <lineage>
        <taxon>Eukaryota</taxon>
        <taxon>Fungi</taxon>
        <taxon>Dikarya</taxon>
        <taxon>Basidiomycota</taxon>
        <taxon>Agaricomycotina</taxon>
        <taxon>Agaricomycetes</taxon>
        <taxon>Agaricomycetidae</taxon>
        <taxon>Boletales</taxon>
        <taxon>Suillineae</taxon>
        <taxon>Suillaceae</taxon>
        <taxon>Suillus</taxon>
    </lineage>
</organism>
<keyword evidence="2" id="KW-1185">Reference proteome</keyword>
<dbReference type="Proteomes" id="UP000054485">
    <property type="component" value="Unassembled WGS sequence"/>
</dbReference>
<protein>
    <submittedName>
        <fullName evidence="1">Uncharacterized protein</fullName>
    </submittedName>
</protein>
<accession>A0A0C9ZDG0</accession>